<dbReference type="Pfam" id="PF00589">
    <property type="entry name" value="Phage_integrase"/>
    <property type="match status" value="1"/>
</dbReference>
<proteinExistence type="inferred from homology"/>
<reference evidence="9 10" key="1">
    <citation type="journal article" date="2017" name="Genome Med.">
        <title>A novel Ruminococcus gnavus clade enriched in inflammatory bowel disease patients.</title>
        <authorList>
            <person name="Hall A.B."/>
            <person name="Yassour M."/>
            <person name="Sauk J."/>
            <person name="Garner A."/>
            <person name="Jiang X."/>
            <person name="Arthur T."/>
            <person name="Lagoudas G.K."/>
            <person name="Vatanen T."/>
            <person name="Fornelos N."/>
            <person name="Wilson R."/>
            <person name="Bertha M."/>
            <person name="Cohen M."/>
            <person name="Garber J."/>
            <person name="Khalili H."/>
            <person name="Gevers D."/>
            <person name="Ananthakrishnan A.N."/>
            <person name="Kugathasan S."/>
            <person name="Lander E.S."/>
            <person name="Blainey P."/>
            <person name="Vlamakis H."/>
            <person name="Xavier R.J."/>
            <person name="Huttenhower C."/>
        </authorList>
    </citation>
    <scope>NUCLEOTIDE SEQUENCE [LARGE SCALE GENOMIC DNA]</scope>
    <source>
        <strain evidence="7 10">RJX1124</strain>
        <strain evidence="8 9">RJX1128</strain>
    </source>
</reference>
<reference evidence="6" key="3">
    <citation type="submission" date="2020-02" db="EMBL/GenBank/DDBJ databases">
        <authorList>
            <person name="Littmann E."/>
            <person name="Sorbara M."/>
        </authorList>
    </citation>
    <scope>NUCLEOTIDE SEQUENCE</scope>
    <source>
        <strain evidence="6">MSK.15.32</strain>
    </source>
</reference>
<dbReference type="InterPro" id="IPR011010">
    <property type="entry name" value="DNA_brk_join_enz"/>
</dbReference>
<evidence type="ECO:0000313" key="8">
    <source>
        <dbReference type="EMBL" id="PLT85997.1"/>
    </source>
</evidence>
<dbReference type="GO" id="GO:0006310">
    <property type="term" value="P:DNA recombination"/>
    <property type="evidence" value="ECO:0007669"/>
    <property type="project" value="UniProtKB-KW"/>
</dbReference>
<dbReference type="RefSeq" id="WP_009245353.1">
    <property type="nucleotide sequence ID" value="NZ_CABKQB010000009.1"/>
</dbReference>
<dbReference type="InterPro" id="IPR013762">
    <property type="entry name" value="Integrase-like_cat_sf"/>
</dbReference>
<evidence type="ECO:0000256" key="4">
    <source>
        <dbReference type="ARBA" id="ARBA00023172"/>
    </source>
</evidence>
<dbReference type="InterPro" id="IPR002104">
    <property type="entry name" value="Integrase_catalytic"/>
</dbReference>
<dbReference type="AlphaFoldDB" id="A0A2N5PZ82"/>
<sequence length="282" mass="33886">MRYAQTTFADVFEKWSAEHFPKISQSNIHGYNASYKLCEPLYNMKFVDLRKSHLQNIVDTCGKNYPTLRKLRVLFNVMYKFAMENDLCSKDYSQYIDIRQYKDRNPNKYDRKPFTKQEIEVLWNTVESDEYLQFPLILAYTGLRIGEFWNLKPEDVHLEERWFYVRESKTDAGIREVPISEKIVPFFEHWLTKDNEYVFTNRQGRKFLDRNFRDSYWKHMMELLNMEHKPHDTRHTCVSLLTEAGVDERIIKKIVGHKGKSVTETVYTHLDLEIKLEAINKI</sequence>
<evidence type="ECO:0000256" key="3">
    <source>
        <dbReference type="ARBA" id="ARBA00023125"/>
    </source>
</evidence>
<evidence type="ECO:0000313" key="6">
    <source>
        <dbReference type="EMBL" id="NSI59197.1"/>
    </source>
</evidence>
<comment type="caution">
    <text evidence="8">The sequence shown here is derived from an EMBL/GenBank/DDBJ whole genome shotgun (WGS) entry which is preliminary data.</text>
</comment>
<dbReference type="GO" id="GO:0003677">
    <property type="term" value="F:DNA binding"/>
    <property type="evidence" value="ECO:0007669"/>
    <property type="project" value="UniProtKB-KW"/>
</dbReference>
<dbReference type="EMBL" id="NIHS01000012">
    <property type="protein sequence ID" value="PLT72517.1"/>
    <property type="molecule type" value="Genomic_DNA"/>
</dbReference>
<comment type="similarity">
    <text evidence="1">Belongs to the 'phage' integrase family.</text>
</comment>
<evidence type="ECO:0000259" key="5">
    <source>
        <dbReference type="PROSITE" id="PS51898"/>
    </source>
</evidence>
<dbReference type="EMBL" id="JAAIRV010000026">
    <property type="protein sequence ID" value="NSI59197.1"/>
    <property type="molecule type" value="Genomic_DNA"/>
</dbReference>
<organism evidence="8 9">
    <name type="scientific">Mediterraneibacter gnavus</name>
    <name type="common">Ruminococcus gnavus</name>
    <dbReference type="NCBI Taxonomy" id="33038"/>
    <lineage>
        <taxon>Bacteria</taxon>
        <taxon>Bacillati</taxon>
        <taxon>Bacillota</taxon>
        <taxon>Clostridia</taxon>
        <taxon>Lachnospirales</taxon>
        <taxon>Lachnospiraceae</taxon>
        <taxon>Mediterraneibacter</taxon>
    </lineage>
</organism>
<evidence type="ECO:0000313" key="9">
    <source>
        <dbReference type="Proteomes" id="UP000234840"/>
    </source>
</evidence>
<keyword evidence="4" id="KW-0233">DNA recombination</keyword>
<evidence type="ECO:0000313" key="10">
    <source>
        <dbReference type="Proteomes" id="UP000234891"/>
    </source>
</evidence>
<evidence type="ECO:0000256" key="2">
    <source>
        <dbReference type="ARBA" id="ARBA00022908"/>
    </source>
</evidence>
<name>A0A2N5PZ82_MEDGN</name>
<dbReference type="InterPro" id="IPR050808">
    <property type="entry name" value="Phage_Integrase"/>
</dbReference>
<dbReference type="InterPro" id="IPR010998">
    <property type="entry name" value="Integrase_recombinase_N"/>
</dbReference>
<dbReference type="PROSITE" id="PS51898">
    <property type="entry name" value="TYR_RECOMBINASE"/>
    <property type="match status" value="1"/>
</dbReference>
<reference evidence="6" key="2">
    <citation type="journal article" date="2020" name="Cell Host Microbe">
        <title>Functional and Genomic Variation between Human-Derived Isolates of Lachnospiraceae Reveals Inter- and Intra-Species Diversity.</title>
        <authorList>
            <person name="Sorbara M.T."/>
            <person name="Littmann E.R."/>
            <person name="Fontana E."/>
            <person name="Moody T.U."/>
            <person name="Kohout C.E."/>
            <person name="Gjonbalaj M."/>
            <person name="Eaton V."/>
            <person name="Seok R."/>
            <person name="Leiner I.M."/>
            <person name="Pamer E.G."/>
        </authorList>
    </citation>
    <scope>NUCLEOTIDE SEQUENCE</scope>
    <source>
        <strain evidence="6">MSK.15.32</strain>
    </source>
</reference>
<dbReference type="EMBL" id="NIHW01000021">
    <property type="protein sequence ID" value="PLT85997.1"/>
    <property type="molecule type" value="Genomic_DNA"/>
</dbReference>
<keyword evidence="2" id="KW-0229">DNA integration</keyword>
<dbReference type="Gene3D" id="1.10.150.130">
    <property type="match status" value="1"/>
</dbReference>
<dbReference type="CDD" id="cd01189">
    <property type="entry name" value="INT_ICEBs1_C_like"/>
    <property type="match status" value="1"/>
</dbReference>
<dbReference type="SUPFAM" id="SSF56349">
    <property type="entry name" value="DNA breaking-rejoining enzymes"/>
    <property type="match status" value="1"/>
</dbReference>
<gene>
    <name evidence="8" type="ORF">CDL20_09000</name>
    <name evidence="7" type="ORF">CDL26_08330</name>
    <name evidence="6" type="ORF">G4993_12430</name>
</gene>
<dbReference type="Proteomes" id="UP000234891">
    <property type="component" value="Unassembled WGS sequence"/>
</dbReference>
<dbReference type="GO" id="GO:0015074">
    <property type="term" value="P:DNA integration"/>
    <property type="evidence" value="ECO:0007669"/>
    <property type="project" value="UniProtKB-KW"/>
</dbReference>
<evidence type="ECO:0000256" key="1">
    <source>
        <dbReference type="ARBA" id="ARBA00008857"/>
    </source>
</evidence>
<protein>
    <submittedName>
        <fullName evidence="8">Site-specific integrase</fullName>
    </submittedName>
</protein>
<keyword evidence="3" id="KW-0238">DNA-binding</keyword>
<dbReference type="PANTHER" id="PTHR30629">
    <property type="entry name" value="PROPHAGE INTEGRASE"/>
    <property type="match status" value="1"/>
</dbReference>
<feature type="domain" description="Tyr recombinase" evidence="5">
    <location>
        <begin position="109"/>
        <end position="280"/>
    </location>
</feature>
<dbReference type="Gene3D" id="1.10.443.10">
    <property type="entry name" value="Intergrase catalytic core"/>
    <property type="match status" value="1"/>
</dbReference>
<dbReference type="Proteomes" id="UP001296580">
    <property type="component" value="Unassembled WGS sequence"/>
</dbReference>
<dbReference type="PANTHER" id="PTHR30629:SF2">
    <property type="entry name" value="PROPHAGE INTEGRASE INTS-RELATED"/>
    <property type="match status" value="1"/>
</dbReference>
<accession>A0A2N5PZ82</accession>
<evidence type="ECO:0000313" key="7">
    <source>
        <dbReference type="EMBL" id="PLT72517.1"/>
    </source>
</evidence>
<dbReference type="Proteomes" id="UP000234840">
    <property type="component" value="Unassembled WGS sequence"/>
</dbReference>